<dbReference type="SUPFAM" id="SSF56112">
    <property type="entry name" value="Protein kinase-like (PK-like)"/>
    <property type="match status" value="1"/>
</dbReference>
<evidence type="ECO:0000256" key="1">
    <source>
        <dbReference type="PROSITE-ProRule" id="PRU10141"/>
    </source>
</evidence>
<dbReference type="SMART" id="SM00220">
    <property type="entry name" value="S_TKc"/>
    <property type="match status" value="1"/>
</dbReference>
<feature type="binding site" evidence="1">
    <location>
        <position position="37"/>
    </location>
    <ligand>
        <name>ATP</name>
        <dbReference type="ChEBI" id="CHEBI:30616"/>
    </ligand>
</feature>
<keyword evidence="1" id="KW-0547">Nucleotide-binding</keyword>
<evidence type="ECO:0000313" key="6">
    <source>
        <dbReference type="Proteomes" id="UP000741863"/>
    </source>
</evidence>
<evidence type="ECO:0000313" key="5">
    <source>
        <dbReference type="EMBL" id="MBM7635111.1"/>
    </source>
</evidence>
<organism evidence="5 6">
    <name type="scientific">Geomicrobium sediminis</name>
    <dbReference type="NCBI Taxonomy" id="1347788"/>
    <lineage>
        <taxon>Bacteria</taxon>
        <taxon>Bacillati</taxon>
        <taxon>Bacillota</taxon>
        <taxon>Bacilli</taxon>
        <taxon>Bacillales</taxon>
        <taxon>Geomicrobium</taxon>
    </lineage>
</organism>
<accession>A0ABS2PIE4</accession>
<keyword evidence="5" id="KW-0418">Kinase</keyword>
<keyword evidence="3" id="KW-0472">Membrane</keyword>
<dbReference type="InterPro" id="IPR017441">
    <property type="entry name" value="Protein_kinase_ATP_BS"/>
</dbReference>
<sequence length="306" mass="35193">MLGKWNRNVYHILKPLGRGATGVVYLADSKHGKVALKIGHNSMSITSEVNVLKHFGKVQGQILGPSFIDTDDCIVQGQKHPFYVMEYLQGVPVFDHLKEHGNEWAPVFMVQLLGDLSRLHRAGWVFGDLKPENLLITGPPYRVRWLDVGGTTIKGRAIKEYTEFYDRGYWGMGDRKADEQYDLFAAGMIFIHLIEKKRFEKGNDGKQTLMTCLERNEQLRPYRHWLKKMVQGSFQDAEAARTDLMKFIAKREDRHRKVDQSARPKRRKKMRRKAQKQPALVGIVDLVLVIAFLLITSVLYLVGQMI</sequence>
<comment type="caution">
    <text evidence="5">The sequence shown here is derived from an EMBL/GenBank/DDBJ whole genome shotgun (WGS) entry which is preliminary data.</text>
</comment>
<keyword evidence="5" id="KW-0808">Transferase</keyword>
<protein>
    <submittedName>
        <fullName evidence="5">Serine/threonine-protein kinase</fullName>
        <ecNumber evidence="5">2.7.11.1</ecNumber>
    </submittedName>
</protein>
<keyword evidence="1" id="KW-0067">ATP-binding</keyword>
<gene>
    <name evidence="5" type="ORF">JOD17_004257</name>
</gene>
<evidence type="ECO:0000256" key="3">
    <source>
        <dbReference type="SAM" id="Phobius"/>
    </source>
</evidence>
<dbReference type="Gene3D" id="1.10.510.10">
    <property type="entry name" value="Transferase(Phosphotransferase) domain 1"/>
    <property type="match status" value="1"/>
</dbReference>
<keyword evidence="6" id="KW-1185">Reference proteome</keyword>
<feature type="compositionally biased region" description="Basic and acidic residues" evidence="2">
    <location>
        <begin position="253"/>
        <end position="262"/>
    </location>
</feature>
<proteinExistence type="predicted"/>
<dbReference type="Pfam" id="PF00069">
    <property type="entry name" value="Pkinase"/>
    <property type="match status" value="1"/>
</dbReference>
<evidence type="ECO:0000256" key="2">
    <source>
        <dbReference type="SAM" id="MobiDB-lite"/>
    </source>
</evidence>
<dbReference type="EC" id="2.7.11.1" evidence="5"/>
<dbReference type="GO" id="GO:0004674">
    <property type="term" value="F:protein serine/threonine kinase activity"/>
    <property type="evidence" value="ECO:0007669"/>
    <property type="project" value="UniProtKB-EC"/>
</dbReference>
<reference evidence="5 6" key="1">
    <citation type="submission" date="2021-01" db="EMBL/GenBank/DDBJ databases">
        <title>Genomic Encyclopedia of Type Strains, Phase IV (KMG-IV): sequencing the most valuable type-strain genomes for metagenomic binning, comparative biology and taxonomic classification.</title>
        <authorList>
            <person name="Goeker M."/>
        </authorList>
    </citation>
    <scope>NUCLEOTIDE SEQUENCE [LARGE SCALE GENOMIC DNA]</scope>
    <source>
        <strain evidence="5 6">DSM 25540</strain>
    </source>
</reference>
<feature type="region of interest" description="Disordered" evidence="2">
    <location>
        <begin position="253"/>
        <end position="273"/>
    </location>
</feature>
<dbReference type="PROSITE" id="PS50011">
    <property type="entry name" value="PROTEIN_KINASE_DOM"/>
    <property type="match status" value="1"/>
</dbReference>
<dbReference type="InterPro" id="IPR000719">
    <property type="entry name" value="Prot_kinase_dom"/>
</dbReference>
<keyword evidence="3" id="KW-0812">Transmembrane</keyword>
<evidence type="ECO:0000259" key="4">
    <source>
        <dbReference type="PROSITE" id="PS50011"/>
    </source>
</evidence>
<feature type="domain" description="Protein kinase" evidence="4">
    <location>
        <begin position="10"/>
        <end position="258"/>
    </location>
</feature>
<dbReference type="EMBL" id="JAFBEC010000025">
    <property type="protein sequence ID" value="MBM7635111.1"/>
    <property type="molecule type" value="Genomic_DNA"/>
</dbReference>
<name>A0ABS2PIE4_9BACL</name>
<dbReference type="PANTHER" id="PTHR44167:SF31">
    <property type="entry name" value="PROTEIN CBG02007"/>
    <property type="match status" value="1"/>
</dbReference>
<feature type="transmembrane region" description="Helical" evidence="3">
    <location>
        <begin position="279"/>
        <end position="302"/>
    </location>
</feature>
<dbReference type="RefSeq" id="WP_239575789.1">
    <property type="nucleotide sequence ID" value="NZ_JAFBEC010000025.1"/>
</dbReference>
<dbReference type="PANTHER" id="PTHR44167">
    <property type="entry name" value="OVARIAN-SPECIFIC SERINE/THREONINE-PROTEIN KINASE LOK-RELATED"/>
    <property type="match status" value="1"/>
</dbReference>
<keyword evidence="3" id="KW-1133">Transmembrane helix</keyword>
<feature type="compositionally biased region" description="Basic residues" evidence="2">
    <location>
        <begin position="263"/>
        <end position="273"/>
    </location>
</feature>
<dbReference type="PROSITE" id="PS00107">
    <property type="entry name" value="PROTEIN_KINASE_ATP"/>
    <property type="match status" value="1"/>
</dbReference>
<dbReference type="InterPro" id="IPR011009">
    <property type="entry name" value="Kinase-like_dom_sf"/>
</dbReference>
<dbReference type="Proteomes" id="UP000741863">
    <property type="component" value="Unassembled WGS sequence"/>
</dbReference>